<dbReference type="SUPFAM" id="SSF56399">
    <property type="entry name" value="ADP-ribosylation"/>
    <property type="match status" value="1"/>
</dbReference>
<dbReference type="Proteomes" id="UP001159179">
    <property type="component" value="Unassembled WGS sequence"/>
</dbReference>
<comment type="caution">
    <text evidence="1">The sequence shown here is derived from an EMBL/GenBank/DDBJ whole genome shotgun (WGS) entry which is preliminary data.</text>
</comment>
<name>A0AAW6SYG6_9BACI</name>
<dbReference type="EMBL" id="JAROYP010000020">
    <property type="protein sequence ID" value="MDH5163885.1"/>
    <property type="molecule type" value="Genomic_DNA"/>
</dbReference>
<gene>
    <name evidence="1" type="ORF">P5X88_23365</name>
</gene>
<reference evidence="1" key="1">
    <citation type="submission" date="2023-03" db="EMBL/GenBank/DDBJ databases">
        <title>Bacterial isolates from washroom surfaces on a university campus.</title>
        <authorList>
            <person name="Holman D.B."/>
            <person name="Gzyl K.E."/>
            <person name="Taheri A.E."/>
        </authorList>
    </citation>
    <scope>NUCLEOTIDE SEQUENCE</scope>
    <source>
        <strain evidence="1">RD03</strain>
    </source>
</reference>
<dbReference type="RefSeq" id="WP_280618537.1">
    <property type="nucleotide sequence ID" value="NZ_JAROYP010000020.1"/>
</dbReference>
<accession>A0AAW6SYG6</accession>
<organism evidence="1 2">
    <name type="scientific">Heyndrickxia oleronia</name>
    <dbReference type="NCBI Taxonomy" id="38875"/>
    <lineage>
        <taxon>Bacteria</taxon>
        <taxon>Bacillati</taxon>
        <taxon>Bacillota</taxon>
        <taxon>Bacilli</taxon>
        <taxon>Bacillales</taxon>
        <taxon>Bacillaceae</taxon>
        <taxon>Heyndrickxia</taxon>
    </lineage>
</organism>
<dbReference type="Pfam" id="PF10386">
    <property type="entry name" value="DUF2441"/>
    <property type="match status" value="1"/>
</dbReference>
<evidence type="ECO:0000313" key="1">
    <source>
        <dbReference type="EMBL" id="MDH5163885.1"/>
    </source>
</evidence>
<protein>
    <submittedName>
        <fullName evidence="1">DUF2441 domain-containing protein</fullName>
    </submittedName>
</protein>
<dbReference type="Gene3D" id="3.20.170.10">
    <property type="entry name" value="ADP-ribosylation domain"/>
    <property type="match status" value="1"/>
</dbReference>
<proteinExistence type="predicted"/>
<dbReference type="InterPro" id="IPR018840">
    <property type="entry name" value="DUF2441"/>
</dbReference>
<dbReference type="Gene3D" id="1.10.3800.10">
    <property type="entry name" value="ADP-ribosylation domain"/>
    <property type="match status" value="1"/>
</dbReference>
<sequence>MAQIYVYHTVTEKPMELGQIIVFDNKHQNGVYNRVLACKNLLDGNEPTDSFSNFINSNLEYWTVRTYRELALEKVREEKYPKYPSRMSCLYTSKTLSDAEMWADSFINSGRKVYQIVKLRTDGNVFDGDAYNVFDGTDNAEENEKNADYYWSNKPNKLGREPLVETLINGNIEVVEIVKEFEEN</sequence>
<dbReference type="AlphaFoldDB" id="A0AAW6SYG6"/>
<evidence type="ECO:0000313" key="2">
    <source>
        <dbReference type="Proteomes" id="UP001159179"/>
    </source>
</evidence>